<dbReference type="Gene3D" id="1.10.10.60">
    <property type="entry name" value="Homeodomain-like"/>
    <property type="match status" value="1"/>
</dbReference>
<keyword evidence="4" id="KW-0238">DNA-binding</keyword>
<dbReference type="GO" id="GO:0000150">
    <property type="term" value="F:DNA strand exchange activity"/>
    <property type="evidence" value="ECO:0007669"/>
    <property type="project" value="UniProtKB-KW"/>
</dbReference>
<gene>
    <name evidence="7" type="ORF">DT376_00790</name>
</gene>
<evidence type="ECO:0000256" key="5">
    <source>
        <dbReference type="ARBA" id="ARBA00023172"/>
    </source>
</evidence>
<dbReference type="RefSeq" id="WP_033989486.1">
    <property type="nucleotide sequence ID" value="NZ_CAADLD010000069.1"/>
</dbReference>
<dbReference type="GO" id="GO:0003677">
    <property type="term" value="F:DNA binding"/>
    <property type="evidence" value="ECO:0007669"/>
    <property type="project" value="UniProtKB-KW"/>
</dbReference>
<dbReference type="PANTHER" id="PTHR30461">
    <property type="entry name" value="DNA-INVERTASE FROM LAMBDOID PROPHAGE"/>
    <property type="match status" value="1"/>
</dbReference>
<feature type="region of interest" description="Disordered" evidence="6">
    <location>
        <begin position="185"/>
        <end position="213"/>
    </location>
</feature>
<dbReference type="SMART" id="SM00857">
    <property type="entry name" value="Resolvase"/>
    <property type="match status" value="1"/>
</dbReference>
<organism evidence="7 8">
    <name type="scientific">Pseudomonas aeruginosa</name>
    <dbReference type="NCBI Taxonomy" id="287"/>
    <lineage>
        <taxon>Bacteria</taxon>
        <taxon>Pseudomonadati</taxon>
        <taxon>Pseudomonadota</taxon>
        <taxon>Gammaproteobacteria</taxon>
        <taxon>Pseudomonadales</taxon>
        <taxon>Pseudomonadaceae</taxon>
        <taxon>Pseudomonas</taxon>
    </lineage>
</organism>
<evidence type="ECO:0000256" key="6">
    <source>
        <dbReference type="SAM" id="MobiDB-lite"/>
    </source>
</evidence>
<evidence type="ECO:0000256" key="3">
    <source>
        <dbReference type="ARBA" id="ARBA00023100"/>
    </source>
</evidence>
<dbReference type="InterPro" id="IPR036162">
    <property type="entry name" value="Resolvase-like_N_sf"/>
</dbReference>
<dbReference type="Proteomes" id="UP000253594">
    <property type="component" value="Unassembled WGS sequence"/>
</dbReference>
<reference evidence="7 8" key="1">
    <citation type="submission" date="2018-07" db="EMBL/GenBank/DDBJ databases">
        <title>Mechanisms of high-level aminoglycoside resistance among Gram-negative pathogens in Brazil.</title>
        <authorList>
            <person name="Ballaben A.S."/>
            <person name="Darini A.L.C."/>
            <person name="Doi Y."/>
        </authorList>
    </citation>
    <scope>NUCLEOTIDE SEQUENCE [LARGE SCALE GENOMIC DNA]</scope>
    <source>
        <strain evidence="7 8">B2-305</strain>
    </source>
</reference>
<evidence type="ECO:0000256" key="2">
    <source>
        <dbReference type="ARBA" id="ARBA00022908"/>
    </source>
</evidence>
<dbReference type="GO" id="GO:0015074">
    <property type="term" value="P:DNA integration"/>
    <property type="evidence" value="ECO:0007669"/>
    <property type="project" value="UniProtKB-KW"/>
</dbReference>
<dbReference type="SUPFAM" id="SSF53041">
    <property type="entry name" value="Resolvase-like"/>
    <property type="match status" value="1"/>
</dbReference>
<dbReference type="CDD" id="cd03768">
    <property type="entry name" value="SR_ResInv"/>
    <property type="match status" value="1"/>
</dbReference>
<comment type="caution">
    <text evidence="7">The sequence shown here is derived from an EMBL/GenBank/DDBJ whole genome shotgun (WGS) entry which is preliminary data.</text>
</comment>
<evidence type="ECO:0000313" key="8">
    <source>
        <dbReference type="Proteomes" id="UP000253594"/>
    </source>
</evidence>
<sequence>MIIGYARVSTQDQNPQLQLDALGAAGCEQVFHEKATGKLRERVELTACLRSMRKGDTLVVWKLDRLARSLKDLVEIIHDLDKREIGFRSLTESIDTTSAGGRLVFHLFGALAEFEHALIQERTKAGLAAARARGRKGGRKPSLSPTDVRKAAAMLADPLITKTEVASHFGVSRVTLNAALARDGYSGLPGTDSGAAGKTTKRRSKAKDQADDQ</sequence>
<dbReference type="InterPro" id="IPR050639">
    <property type="entry name" value="SSR_resolvase"/>
</dbReference>
<evidence type="ECO:0000256" key="4">
    <source>
        <dbReference type="ARBA" id="ARBA00023125"/>
    </source>
</evidence>
<dbReference type="Pfam" id="PF00239">
    <property type="entry name" value="Resolvase"/>
    <property type="match status" value="1"/>
</dbReference>
<keyword evidence="5" id="KW-0233">DNA recombination</keyword>
<dbReference type="EMBL" id="QORE01000008">
    <property type="protein sequence ID" value="RCI76726.1"/>
    <property type="molecule type" value="Genomic_DNA"/>
</dbReference>
<dbReference type="PROSITE" id="PS51736">
    <property type="entry name" value="RECOMBINASES_3"/>
    <property type="match status" value="1"/>
</dbReference>
<accession>A0A367MGQ3</accession>
<name>A0A367MGQ3_PSEAI</name>
<proteinExistence type="inferred from homology"/>
<evidence type="ECO:0000256" key="1">
    <source>
        <dbReference type="ARBA" id="ARBA00009913"/>
    </source>
</evidence>
<dbReference type="InterPro" id="IPR006118">
    <property type="entry name" value="Recombinase_CS"/>
</dbReference>
<protein>
    <submittedName>
        <fullName evidence="7">Recombinase family protein</fullName>
    </submittedName>
</protein>
<dbReference type="PROSITE" id="PS00398">
    <property type="entry name" value="RECOMBINASES_2"/>
    <property type="match status" value="1"/>
</dbReference>
<evidence type="ECO:0000313" key="7">
    <source>
        <dbReference type="EMBL" id="RCI76726.1"/>
    </source>
</evidence>
<dbReference type="InterPro" id="IPR006119">
    <property type="entry name" value="Resolv_N"/>
</dbReference>
<keyword evidence="2" id="KW-0229">DNA integration</keyword>
<dbReference type="PANTHER" id="PTHR30461:SF2">
    <property type="entry name" value="SERINE RECOMBINASE PINE-RELATED"/>
    <property type="match status" value="1"/>
</dbReference>
<dbReference type="FunFam" id="3.40.50.1390:FF:000001">
    <property type="entry name" value="DNA recombinase"/>
    <property type="match status" value="1"/>
</dbReference>
<dbReference type="AlphaFoldDB" id="A0A367MGQ3"/>
<dbReference type="Gene3D" id="3.40.50.1390">
    <property type="entry name" value="Resolvase, N-terminal catalytic domain"/>
    <property type="match status" value="1"/>
</dbReference>
<comment type="similarity">
    <text evidence="1">Belongs to the site-specific recombinase resolvase family.</text>
</comment>
<dbReference type="PROSITE" id="PS00397">
    <property type="entry name" value="RECOMBINASES_1"/>
    <property type="match status" value="1"/>
</dbReference>
<keyword evidence="3" id="KW-0230">DNA invertase</keyword>